<sequence>MAQWQFPMPVVNNKLPMPIQIPEEWQKANEALQAVQQPKSEASDTSAMRQEQSGTVNNYPRAFGWPQQGIYAAYPGYTGYPTNYGFYHANYNFNYMMNSSPYFMNSMPITSQPPVTLPSAQLPKLNGTDAAVEETNSENTPVSNLTVQPPPPPPPPPSSSPSPNSENNNFCNGGSKQAPGSGGIKFTLPKKKIQNKNFQSNREVTQERINNFRSYTESSSANSEGDANVPLHPNILQQKSVSTMAQDSWPPSLKNYVNECFRKCKNDFDKDQVEIILKGKLIRAYNDGIIYTKDWDLEPLPSIHSERMEIEQNTSSTVKNQHPKMNSNSKANFQHRNRSYAYRSRSR</sequence>
<feature type="non-terminal residue" evidence="2">
    <location>
        <position position="347"/>
    </location>
</feature>
<dbReference type="STRING" id="407821.A0A087TRP7"/>
<dbReference type="PANTHER" id="PTHR12436">
    <property type="entry name" value="80 KDA MCM3-ASSOCIATED PROTEIN"/>
    <property type="match status" value="1"/>
</dbReference>
<feature type="compositionally biased region" description="Polar residues" evidence="1">
    <location>
        <begin position="195"/>
        <end position="204"/>
    </location>
</feature>
<dbReference type="PANTHER" id="PTHR12436:SF4">
    <property type="entry name" value="LEUKOCYTE RECEPTOR CLUSTER MEMBER 8"/>
    <property type="match status" value="1"/>
</dbReference>
<gene>
    <name evidence="2" type="ORF">X975_26211</name>
</gene>
<feature type="compositionally biased region" description="Polar residues" evidence="1">
    <location>
        <begin position="137"/>
        <end position="147"/>
    </location>
</feature>
<dbReference type="AlphaFoldDB" id="A0A087TRP7"/>
<feature type="compositionally biased region" description="Basic residues" evidence="1">
    <location>
        <begin position="333"/>
        <end position="347"/>
    </location>
</feature>
<accession>A0A087TRP7</accession>
<organism evidence="2 3">
    <name type="scientific">Stegodyphus mimosarum</name>
    <name type="common">African social velvet spider</name>
    <dbReference type="NCBI Taxonomy" id="407821"/>
    <lineage>
        <taxon>Eukaryota</taxon>
        <taxon>Metazoa</taxon>
        <taxon>Ecdysozoa</taxon>
        <taxon>Arthropoda</taxon>
        <taxon>Chelicerata</taxon>
        <taxon>Arachnida</taxon>
        <taxon>Araneae</taxon>
        <taxon>Araneomorphae</taxon>
        <taxon>Entelegynae</taxon>
        <taxon>Eresoidea</taxon>
        <taxon>Eresidae</taxon>
        <taxon>Stegodyphus</taxon>
    </lineage>
</organism>
<dbReference type="OrthoDB" id="199574at2759"/>
<proteinExistence type="predicted"/>
<evidence type="ECO:0000256" key="1">
    <source>
        <dbReference type="SAM" id="MobiDB-lite"/>
    </source>
</evidence>
<protein>
    <submittedName>
        <fullName evidence="2">Leukocyte receptor cluster member 8-like protein</fullName>
    </submittedName>
</protein>
<evidence type="ECO:0000313" key="3">
    <source>
        <dbReference type="Proteomes" id="UP000054359"/>
    </source>
</evidence>
<keyword evidence="3" id="KW-1185">Reference proteome</keyword>
<feature type="compositionally biased region" description="Polar residues" evidence="1">
    <location>
        <begin position="164"/>
        <end position="175"/>
    </location>
</feature>
<feature type="region of interest" description="Disordered" evidence="1">
    <location>
        <begin position="310"/>
        <end position="347"/>
    </location>
</feature>
<dbReference type="InterPro" id="IPR045107">
    <property type="entry name" value="SAC3/GANP/THP3"/>
</dbReference>
<dbReference type="Proteomes" id="UP000054359">
    <property type="component" value="Unassembled WGS sequence"/>
</dbReference>
<feature type="compositionally biased region" description="Polar residues" evidence="1">
    <location>
        <begin position="311"/>
        <end position="332"/>
    </location>
</feature>
<feature type="region of interest" description="Disordered" evidence="1">
    <location>
        <begin position="129"/>
        <end position="204"/>
    </location>
</feature>
<dbReference type="GO" id="GO:0005634">
    <property type="term" value="C:nucleus"/>
    <property type="evidence" value="ECO:0007669"/>
    <property type="project" value="TreeGrafter"/>
</dbReference>
<feature type="compositionally biased region" description="Pro residues" evidence="1">
    <location>
        <begin position="148"/>
        <end position="160"/>
    </location>
</feature>
<evidence type="ECO:0000313" key="2">
    <source>
        <dbReference type="EMBL" id="KFM67786.1"/>
    </source>
</evidence>
<dbReference type="EMBL" id="KK116438">
    <property type="protein sequence ID" value="KFM67786.1"/>
    <property type="molecule type" value="Genomic_DNA"/>
</dbReference>
<name>A0A087TRP7_STEMI</name>
<keyword evidence="2" id="KW-0675">Receptor</keyword>
<reference evidence="2 3" key="1">
    <citation type="submission" date="2013-11" db="EMBL/GenBank/DDBJ databases">
        <title>Genome sequencing of Stegodyphus mimosarum.</title>
        <authorList>
            <person name="Bechsgaard J."/>
        </authorList>
    </citation>
    <scope>NUCLEOTIDE SEQUENCE [LARGE SCALE GENOMIC DNA]</scope>
</reference>